<dbReference type="PROSITE" id="PS51118">
    <property type="entry name" value="HTH_HXLR"/>
    <property type="match status" value="1"/>
</dbReference>
<dbReference type="EMBL" id="JAJSBI010000013">
    <property type="protein sequence ID" value="MCD9877025.1"/>
    <property type="molecule type" value="Genomic_DNA"/>
</dbReference>
<name>A0A9Q3VTJ9_9ACTN</name>
<dbReference type="PANTHER" id="PTHR33204:SF18">
    <property type="entry name" value="TRANSCRIPTIONAL REGULATORY PROTEIN"/>
    <property type="match status" value="1"/>
</dbReference>
<dbReference type="Proteomes" id="UP001108029">
    <property type="component" value="Unassembled WGS sequence"/>
</dbReference>
<gene>
    <name evidence="6" type="ORF">LJ657_25990</name>
</gene>
<accession>A0A9Q3VTJ9</accession>
<keyword evidence="7" id="KW-1185">Reference proteome</keyword>
<dbReference type="GO" id="GO:0003677">
    <property type="term" value="F:DNA binding"/>
    <property type="evidence" value="ECO:0007669"/>
    <property type="project" value="UniProtKB-KW"/>
</dbReference>
<keyword evidence="1" id="KW-0805">Transcription regulation</keyword>
<evidence type="ECO:0000313" key="6">
    <source>
        <dbReference type="EMBL" id="MCD9877025.1"/>
    </source>
</evidence>
<dbReference type="AlphaFoldDB" id="A0A9Q3VTJ9"/>
<dbReference type="RefSeq" id="WP_232651188.1">
    <property type="nucleotide sequence ID" value="NZ_JAJSBI010000013.1"/>
</dbReference>
<dbReference type="SUPFAM" id="SSF46785">
    <property type="entry name" value="Winged helix' DNA-binding domain"/>
    <property type="match status" value="1"/>
</dbReference>
<sequence>MDTGFDLRKHGGVDVFLRDCPTRSVLELIASKWTMLVLVALEDRRPMRFAELRRRLDGVTSKVLTQTLRALERDGLMTRTVYPTVPPCVEYQLTKMGQEVGGLLQTITDWSQANIAAVQAAREEFDERATRQPPGVGTSSAGGR</sequence>
<evidence type="ECO:0000259" key="5">
    <source>
        <dbReference type="PROSITE" id="PS51118"/>
    </source>
</evidence>
<organism evidence="6 7">
    <name type="scientific">Streptomyces guryensis</name>
    <dbReference type="NCBI Taxonomy" id="2886947"/>
    <lineage>
        <taxon>Bacteria</taxon>
        <taxon>Bacillati</taxon>
        <taxon>Actinomycetota</taxon>
        <taxon>Actinomycetes</taxon>
        <taxon>Kitasatosporales</taxon>
        <taxon>Streptomycetaceae</taxon>
        <taxon>Streptomyces</taxon>
    </lineage>
</organism>
<evidence type="ECO:0000313" key="7">
    <source>
        <dbReference type="Proteomes" id="UP001108029"/>
    </source>
</evidence>
<feature type="region of interest" description="Disordered" evidence="4">
    <location>
        <begin position="125"/>
        <end position="144"/>
    </location>
</feature>
<comment type="caution">
    <text evidence="6">The sequence shown here is derived from an EMBL/GenBank/DDBJ whole genome shotgun (WGS) entry which is preliminary data.</text>
</comment>
<dbReference type="InterPro" id="IPR036388">
    <property type="entry name" value="WH-like_DNA-bd_sf"/>
</dbReference>
<dbReference type="InterPro" id="IPR036390">
    <property type="entry name" value="WH_DNA-bd_sf"/>
</dbReference>
<dbReference type="PANTHER" id="PTHR33204">
    <property type="entry name" value="TRANSCRIPTIONAL REGULATOR, MARR FAMILY"/>
    <property type="match status" value="1"/>
</dbReference>
<evidence type="ECO:0000256" key="4">
    <source>
        <dbReference type="SAM" id="MobiDB-lite"/>
    </source>
</evidence>
<keyword evidence="3" id="KW-0804">Transcription</keyword>
<proteinExistence type="predicted"/>
<reference evidence="6" key="1">
    <citation type="submission" date="2021-12" db="EMBL/GenBank/DDBJ databases">
        <authorList>
            <person name="Lee J.-H."/>
            <person name="Kim S.-B."/>
        </authorList>
    </citation>
    <scope>NUCLEOTIDE SEQUENCE</scope>
    <source>
        <strain evidence="6">NR30</strain>
    </source>
</reference>
<protein>
    <submittedName>
        <fullName evidence="6">Helix-turn-helix transcriptional regulator</fullName>
    </submittedName>
</protein>
<dbReference type="Pfam" id="PF01638">
    <property type="entry name" value="HxlR"/>
    <property type="match status" value="1"/>
</dbReference>
<keyword evidence="2" id="KW-0238">DNA-binding</keyword>
<evidence type="ECO:0000256" key="3">
    <source>
        <dbReference type="ARBA" id="ARBA00023163"/>
    </source>
</evidence>
<dbReference type="Gene3D" id="1.10.10.10">
    <property type="entry name" value="Winged helix-like DNA-binding domain superfamily/Winged helix DNA-binding domain"/>
    <property type="match status" value="1"/>
</dbReference>
<evidence type="ECO:0000256" key="1">
    <source>
        <dbReference type="ARBA" id="ARBA00023015"/>
    </source>
</evidence>
<feature type="domain" description="HTH hxlR-type" evidence="5">
    <location>
        <begin position="20"/>
        <end position="119"/>
    </location>
</feature>
<evidence type="ECO:0000256" key="2">
    <source>
        <dbReference type="ARBA" id="ARBA00023125"/>
    </source>
</evidence>
<dbReference type="InterPro" id="IPR002577">
    <property type="entry name" value="HTH_HxlR"/>
</dbReference>